<dbReference type="PANTHER" id="PTHR12589:SF7">
    <property type="entry name" value="6-PYRUVOYL TETRAHYDROBIOPTERIN SYNTHASE"/>
    <property type="match status" value="1"/>
</dbReference>
<keyword evidence="6" id="KW-0479">Metal-binding</keyword>
<protein>
    <recommendedName>
        <fullName evidence="5">6-carboxy-5,6,7,8-tetrahydropterin synthase</fullName>
        <ecNumber evidence="4">4.1.2.50</ecNumber>
    </recommendedName>
    <alternativeName>
        <fullName evidence="9">Queuosine biosynthesis protein QueD</fullName>
    </alternativeName>
</protein>
<evidence type="ECO:0000256" key="3">
    <source>
        <dbReference type="ARBA" id="ARBA00008900"/>
    </source>
</evidence>
<dbReference type="InterPro" id="IPR038418">
    <property type="entry name" value="6-PTP_synth/QueD_sf"/>
</dbReference>
<comment type="pathway">
    <text evidence="2">Purine metabolism; 7-cyano-7-deazaguanine biosynthesis.</text>
</comment>
<evidence type="ECO:0000256" key="9">
    <source>
        <dbReference type="ARBA" id="ARBA00031449"/>
    </source>
</evidence>
<reference evidence="11 12" key="1">
    <citation type="submission" date="2023-06" db="EMBL/GenBank/DDBJ databases">
        <title>Pelomonas sp. PFR6 16S ribosomal RNA gene Genome sequencing and assembly.</title>
        <authorList>
            <person name="Woo H."/>
        </authorList>
    </citation>
    <scope>NUCLEOTIDE SEQUENCE [LARGE SCALE GENOMIC DNA]</scope>
    <source>
        <strain evidence="11 12">PFR6</strain>
    </source>
</reference>
<evidence type="ECO:0000256" key="5">
    <source>
        <dbReference type="ARBA" id="ARBA00018141"/>
    </source>
</evidence>
<accession>A0ABT8DSC2</accession>
<evidence type="ECO:0000313" key="11">
    <source>
        <dbReference type="EMBL" id="MDN3919199.1"/>
    </source>
</evidence>
<evidence type="ECO:0000256" key="10">
    <source>
        <dbReference type="ARBA" id="ARBA00048807"/>
    </source>
</evidence>
<evidence type="ECO:0000256" key="6">
    <source>
        <dbReference type="ARBA" id="ARBA00022723"/>
    </source>
</evidence>
<evidence type="ECO:0000256" key="1">
    <source>
        <dbReference type="ARBA" id="ARBA00001947"/>
    </source>
</evidence>
<evidence type="ECO:0000256" key="2">
    <source>
        <dbReference type="ARBA" id="ARBA00005061"/>
    </source>
</evidence>
<dbReference type="EMBL" id="JAUHHC010000001">
    <property type="protein sequence ID" value="MDN3919199.1"/>
    <property type="molecule type" value="Genomic_DNA"/>
</dbReference>
<comment type="catalytic activity">
    <reaction evidence="10">
        <text>7,8-dihydroneopterin 3'-triphosphate + H2O = 6-carboxy-5,6,7,8-tetrahydropterin + triphosphate + acetaldehyde + 2 H(+)</text>
        <dbReference type="Rhea" id="RHEA:27966"/>
        <dbReference type="ChEBI" id="CHEBI:15343"/>
        <dbReference type="ChEBI" id="CHEBI:15377"/>
        <dbReference type="ChEBI" id="CHEBI:15378"/>
        <dbReference type="ChEBI" id="CHEBI:18036"/>
        <dbReference type="ChEBI" id="CHEBI:58462"/>
        <dbReference type="ChEBI" id="CHEBI:61032"/>
        <dbReference type="EC" id="4.1.2.50"/>
    </reaction>
</comment>
<dbReference type="InterPro" id="IPR007115">
    <property type="entry name" value="6-PTP_synth/QueD"/>
</dbReference>
<organism evidence="11 12">
    <name type="scientific">Roseateles violae</name>
    <dbReference type="NCBI Taxonomy" id="3058042"/>
    <lineage>
        <taxon>Bacteria</taxon>
        <taxon>Pseudomonadati</taxon>
        <taxon>Pseudomonadota</taxon>
        <taxon>Betaproteobacteria</taxon>
        <taxon>Burkholderiales</taxon>
        <taxon>Sphaerotilaceae</taxon>
        <taxon>Roseateles</taxon>
    </lineage>
</organism>
<dbReference type="Gene3D" id="3.30.479.10">
    <property type="entry name" value="6-pyruvoyl tetrahydropterin synthase/QueD"/>
    <property type="match status" value="3"/>
</dbReference>
<comment type="similarity">
    <text evidence="3">Belongs to the PTPS family. QueD subfamily.</text>
</comment>
<evidence type="ECO:0000256" key="7">
    <source>
        <dbReference type="ARBA" id="ARBA00022833"/>
    </source>
</evidence>
<evidence type="ECO:0000313" key="12">
    <source>
        <dbReference type="Proteomes" id="UP001228044"/>
    </source>
</evidence>
<gene>
    <name evidence="11" type="ORF">QWJ38_02785</name>
</gene>
<dbReference type="Proteomes" id="UP001228044">
    <property type="component" value="Unassembled WGS sequence"/>
</dbReference>
<dbReference type="SUPFAM" id="SSF55620">
    <property type="entry name" value="Tetrahydrobiopterin biosynthesis enzymes-like"/>
    <property type="match status" value="3"/>
</dbReference>
<evidence type="ECO:0000256" key="4">
    <source>
        <dbReference type="ARBA" id="ARBA00012982"/>
    </source>
</evidence>
<dbReference type="RefSeq" id="WP_290357507.1">
    <property type="nucleotide sequence ID" value="NZ_JAUHHC010000001.1"/>
</dbReference>
<comment type="caution">
    <text evidence="11">The sequence shown here is derived from an EMBL/GenBank/DDBJ whole genome shotgun (WGS) entry which is preliminary data.</text>
</comment>
<dbReference type="GO" id="GO:0070497">
    <property type="term" value="F:6-carboxytetrahydropterin synthase activity"/>
    <property type="evidence" value="ECO:0007669"/>
    <property type="project" value="UniProtKB-EC"/>
</dbReference>
<dbReference type="PANTHER" id="PTHR12589">
    <property type="entry name" value="PYRUVOYL TETRAHYDROBIOPTERIN SYNTHASE"/>
    <property type="match status" value="1"/>
</dbReference>
<comment type="cofactor">
    <cofactor evidence="1">
        <name>Zn(2+)</name>
        <dbReference type="ChEBI" id="CHEBI:29105"/>
    </cofactor>
</comment>
<sequence>MNPAQTDRSTTLYSASSGFESACRIPALPAGHRSRGLHGHSYFATVRALLPAGWAPFPGGEVEELRRRLEACIAPLDYTLLNDTLEQPTDENIARWIRQRLEGEFGVPGIQQVGIQSTAQEGVDLDAAGLAHVWRRYRFQAAHQLPHVPPGHKCGRMHGHGFEVIIHANQDLGGRDISIDYDHLDEVWAPFHMLLNYQCLNRIEGLANPTSEVISSWLWARLKPQLPELSWITVYETGSCGANYDGRHYRIWKELTLDSAIQLKRAPADSPLRGIHGHTYTLRLHLSAPLDEVQGWTVDFGDVKTLFDPIFKAIDHRPLYEIADLPDGDTASLAAWVLAKGRAVLPQLDRVDMYETRGSGSIVSAGLNDQLIPV</sequence>
<keyword evidence="8 11" id="KW-0456">Lyase</keyword>
<proteinExistence type="inferred from homology"/>
<keyword evidence="12" id="KW-1185">Reference proteome</keyword>
<keyword evidence="7" id="KW-0862">Zinc</keyword>
<name>A0ABT8DSC2_9BURK</name>
<evidence type="ECO:0000256" key="8">
    <source>
        <dbReference type="ARBA" id="ARBA00023239"/>
    </source>
</evidence>
<dbReference type="Pfam" id="PF01242">
    <property type="entry name" value="PTPS"/>
    <property type="match status" value="3"/>
</dbReference>
<dbReference type="EC" id="4.1.2.50" evidence="4"/>